<dbReference type="Proteomes" id="UP000315289">
    <property type="component" value="Unassembled WGS sequence"/>
</dbReference>
<proteinExistence type="predicted"/>
<organism evidence="3 4">
    <name type="scientific">Candidatus Nitrosocosmicus arcticus</name>
    <dbReference type="NCBI Taxonomy" id="2035267"/>
    <lineage>
        <taxon>Archaea</taxon>
        <taxon>Nitrososphaerota</taxon>
        <taxon>Nitrososphaeria</taxon>
        <taxon>Nitrososphaerales</taxon>
        <taxon>Nitrososphaeraceae</taxon>
        <taxon>Candidatus Nitrosocosmicus</taxon>
    </lineage>
</organism>
<gene>
    <name evidence="3" type="primary">gap</name>
    <name evidence="3" type="ORF">NARC_150134</name>
</gene>
<keyword evidence="1 3" id="KW-0560">Oxidoreductase</keyword>
<evidence type="ECO:0000313" key="4">
    <source>
        <dbReference type="Proteomes" id="UP000315289"/>
    </source>
</evidence>
<keyword evidence="4" id="KW-1185">Reference proteome</keyword>
<accession>A0A557SSG3</accession>
<dbReference type="AlphaFoldDB" id="A0A557SSG3"/>
<dbReference type="GO" id="GO:0043891">
    <property type="term" value="F:glyceraldehyde-3-phosphate dehydrogenase [NAD(P)+] (phosphorylating) activity"/>
    <property type="evidence" value="ECO:0007669"/>
    <property type="project" value="UniProtKB-EC"/>
</dbReference>
<dbReference type="Gene3D" id="3.30.360.10">
    <property type="entry name" value="Dihydrodipicolinate Reductase, domain 2"/>
    <property type="match status" value="1"/>
</dbReference>
<dbReference type="EC" id="1.2.1.59" evidence="3"/>
<comment type="caution">
    <text evidence="3">The sequence shown here is derived from an EMBL/GenBank/DDBJ whole genome shotgun (WGS) entry which is preliminary data.</text>
</comment>
<dbReference type="CDD" id="cd02278">
    <property type="entry name" value="GAPDH_II_N"/>
    <property type="match status" value="1"/>
</dbReference>
<dbReference type="EMBL" id="VOAH01000015">
    <property type="protein sequence ID" value="TVP39540.1"/>
    <property type="molecule type" value="Genomic_DNA"/>
</dbReference>
<sequence length="348" mass="39994">MYQVFINGYGIIGSRLATALTKDKSIKLIGIAKYSVDEKTQEAINKGYKVFVPRKLIKEFRNKNYEISGSIEDAINQSDLVIDSSTEGNGIKNKRKYYLPLKKKVIFQGGEDRYGRNSVADIIHNSRVNYDKTLQKDSVIQGSCNVTGMGKIIQPLIENYGESIKRFDVVLVRRWADLEDKKEVRDSIEWDKNPHHQDDLKDFIPSANLYVDALKVPSRMMHLHQMTIRFNGKPPSKENILDKFKNEFGVAILNNAKGTGDIRKKAIELRFVHGDTSMVHIHSELLKIQEDTLKISYSDDQTGMVIPENYMLIQSMLFKRPRAEALKQTDKIFSMKKKKKLLESEFQN</sequence>
<dbReference type="InterPro" id="IPR036291">
    <property type="entry name" value="NAD(P)-bd_dom_sf"/>
</dbReference>
<feature type="active site" description="Nucleophile" evidence="2">
    <location>
        <position position="144"/>
    </location>
</feature>
<protein>
    <submittedName>
        <fullName evidence="3">Putative glyceraldehyde-3-phosphate dehydrogenase, phosphorylating</fullName>
        <ecNumber evidence="3">1.2.1.59</ecNumber>
    </submittedName>
</protein>
<evidence type="ECO:0000256" key="2">
    <source>
        <dbReference type="PIRSR" id="PIRSR000149-1"/>
    </source>
</evidence>
<reference evidence="3 4" key="1">
    <citation type="journal article" date="2019" name="Front. Microbiol.">
        <title>Ammonia Oxidation by the Arctic Terrestrial Thaumarchaeote Candidatus Nitrosocosmicus arcticus Is Stimulated by Increasing Temperatures.</title>
        <authorList>
            <person name="Alves R.J.E."/>
            <person name="Kerou M."/>
            <person name="Zappe A."/>
            <person name="Bittner R."/>
            <person name="Abby S.S."/>
            <person name="Schmidt H.A."/>
            <person name="Pfeifer K."/>
            <person name="Schleper C."/>
        </authorList>
    </citation>
    <scope>NUCLEOTIDE SEQUENCE [LARGE SCALE GENOMIC DNA]</scope>
    <source>
        <strain evidence="3 4">Kfb</strain>
    </source>
</reference>
<dbReference type="Gene3D" id="3.40.50.720">
    <property type="entry name" value="NAD(P)-binding Rossmann-like Domain"/>
    <property type="match status" value="1"/>
</dbReference>
<dbReference type="SUPFAM" id="SSF55347">
    <property type="entry name" value="Glyceraldehyde-3-phosphate dehydrogenase-like, C-terminal domain"/>
    <property type="match status" value="1"/>
</dbReference>
<dbReference type="RefSeq" id="WP_144733890.1">
    <property type="nucleotide sequence ID" value="NZ_ML675590.1"/>
</dbReference>
<dbReference type="InterPro" id="IPR020831">
    <property type="entry name" value="GlycerAld/Erythrose_P_DH"/>
</dbReference>
<evidence type="ECO:0000256" key="1">
    <source>
        <dbReference type="ARBA" id="ARBA00023002"/>
    </source>
</evidence>
<dbReference type="CDD" id="cd18127">
    <property type="entry name" value="GAPDH_II_C"/>
    <property type="match status" value="1"/>
</dbReference>
<dbReference type="OrthoDB" id="295712at2157"/>
<dbReference type="NCBIfam" id="NF003251">
    <property type="entry name" value="PRK04207.1"/>
    <property type="match status" value="1"/>
</dbReference>
<evidence type="ECO:0000313" key="3">
    <source>
        <dbReference type="EMBL" id="TVP39540.1"/>
    </source>
</evidence>
<dbReference type="SUPFAM" id="SSF51735">
    <property type="entry name" value="NAD(P)-binding Rossmann-fold domains"/>
    <property type="match status" value="1"/>
</dbReference>
<name>A0A557SSG3_9ARCH</name>
<dbReference type="PIRSF" id="PIRSF000149">
    <property type="entry name" value="GAP_DH"/>
    <property type="match status" value="1"/>
</dbReference>